<dbReference type="AlphaFoldDB" id="A0A176RXZ2"/>
<gene>
    <name evidence="1" type="ORF">THIOM_003722</name>
</gene>
<keyword evidence="2" id="KW-1185">Reference proteome</keyword>
<accession>A0A176RXZ2</accession>
<comment type="caution">
    <text evidence="1">The sequence shown here is derived from an EMBL/GenBank/DDBJ whole genome shotgun (WGS) entry which is preliminary data.</text>
</comment>
<evidence type="ECO:0000313" key="2">
    <source>
        <dbReference type="Proteomes" id="UP000076962"/>
    </source>
</evidence>
<feature type="non-terminal residue" evidence="1">
    <location>
        <position position="182"/>
    </location>
</feature>
<dbReference type="EMBL" id="LUTY01002272">
    <property type="protein sequence ID" value="OAD20568.1"/>
    <property type="molecule type" value="Genomic_DNA"/>
</dbReference>
<protein>
    <submittedName>
        <fullName evidence="1">Uncharacterized protein</fullName>
    </submittedName>
</protein>
<organism evidence="1 2">
    <name type="scientific">Candidatus Thiomargarita nelsonii</name>
    <dbReference type="NCBI Taxonomy" id="1003181"/>
    <lineage>
        <taxon>Bacteria</taxon>
        <taxon>Pseudomonadati</taxon>
        <taxon>Pseudomonadota</taxon>
        <taxon>Gammaproteobacteria</taxon>
        <taxon>Thiotrichales</taxon>
        <taxon>Thiotrichaceae</taxon>
        <taxon>Thiomargarita</taxon>
    </lineage>
</organism>
<sequence length="182" mass="20481">MENELFTPSINLICRFAADDPSVTPTLKNALAKNAEAQQLVKEIKENQSVNNETQASTTALPAFLREQIRRRRKVLSAQFSPVPTAGQILRIDEIRGPSGLLDWDLPRPLAALLGEPTETADVWYGWMVTSETDYATDWDMLLEPEDEPFDPIAGMIQIWNPVYIYLPSTSRILAELKPARL</sequence>
<proteinExistence type="predicted"/>
<reference evidence="1 2" key="1">
    <citation type="submission" date="2016-05" db="EMBL/GenBank/DDBJ databases">
        <title>Single-cell genome of chain-forming Candidatus Thiomargarita nelsonii and comparison to other large sulfur-oxidizing bacteria.</title>
        <authorList>
            <person name="Winkel M."/>
            <person name="Salman V."/>
            <person name="Woyke T."/>
            <person name="Schulz-Vogt H."/>
            <person name="Richter M."/>
            <person name="Flood B."/>
            <person name="Bailey J."/>
            <person name="Amann R."/>
            <person name="Mussmann M."/>
        </authorList>
    </citation>
    <scope>NUCLEOTIDE SEQUENCE [LARGE SCALE GENOMIC DNA]</scope>
    <source>
        <strain evidence="1 2">THI036</strain>
    </source>
</reference>
<evidence type="ECO:0000313" key="1">
    <source>
        <dbReference type="EMBL" id="OAD20568.1"/>
    </source>
</evidence>
<name>A0A176RXZ2_9GAMM</name>
<dbReference type="Proteomes" id="UP000076962">
    <property type="component" value="Unassembled WGS sequence"/>
</dbReference>